<name>A0A4Q0SZX7_9BACT</name>
<evidence type="ECO:0000256" key="1">
    <source>
        <dbReference type="SAM" id="SignalP"/>
    </source>
</evidence>
<evidence type="ECO:0000313" key="3">
    <source>
        <dbReference type="Proteomes" id="UP000289437"/>
    </source>
</evidence>
<dbReference type="AlphaFoldDB" id="A0A4Q0SZX7"/>
<evidence type="ECO:0000313" key="2">
    <source>
        <dbReference type="EMBL" id="RXH55208.1"/>
    </source>
</evidence>
<dbReference type="PANTHER" id="PTHR38643:SF1">
    <property type="entry name" value="PURINE NUCLEOSIDE PERMEASE C285.05-RELATED"/>
    <property type="match status" value="1"/>
</dbReference>
<reference evidence="3" key="2">
    <citation type="submission" date="2019-02" db="EMBL/GenBank/DDBJ databases">
        <title>Granulicella sibirica sp. nov., a psychrotolerant acidobacterium isolated from an organic soil layer in forested tundra, West Siberia.</title>
        <authorList>
            <person name="Oshkin I.Y."/>
            <person name="Kulichevskaya I.S."/>
            <person name="Rijpstra W.I.C."/>
            <person name="Sinninghe Damste J.S."/>
            <person name="Rakitin A.L."/>
            <person name="Ravin N.V."/>
            <person name="Dedysh S.N."/>
        </authorList>
    </citation>
    <scope>NUCLEOTIDE SEQUENCE [LARGE SCALE GENOMIC DNA]</scope>
    <source>
        <strain evidence="3">AF10</strain>
    </source>
</reference>
<feature type="chain" id="PRO_5020469393" evidence="1">
    <location>
        <begin position="24"/>
        <end position="350"/>
    </location>
</feature>
<dbReference type="GO" id="GO:0055085">
    <property type="term" value="P:transmembrane transport"/>
    <property type="evidence" value="ECO:0007669"/>
    <property type="project" value="InterPro"/>
</dbReference>
<comment type="caution">
    <text evidence="2">The sequence shown here is derived from an EMBL/GenBank/DDBJ whole genome shotgun (WGS) entry which is preliminary data.</text>
</comment>
<dbReference type="EMBL" id="RDSM01000003">
    <property type="protein sequence ID" value="RXH55208.1"/>
    <property type="molecule type" value="Genomic_DNA"/>
</dbReference>
<accession>A0A4Q0SZX7</accession>
<dbReference type="RefSeq" id="WP_128914863.1">
    <property type="nucleotide sequence ID" value="NZ_RDSM01000003.1"/>
</dbReference>
<dbReference type="PANTHER" id="PTHR38643">
    <property type="entry name" value="PURINE NUCLEOSIDE PERMEASE C285.05-RELATED"/>
    <property type="match status" value="1"/>
</dbReference>
<protein>
    <submittedName>
        <fullName evidence="2">Purine nucleoside permease</fullName>
    </submittedName>
</protein>
<dbReference type="OrthoDB" id="109937at2"/>
<organism evidence="2 3">
    <name type="scientific">Granulicella sibirica</name>
    <dbReference type="NCBI Taxonomy" id="2479048"/>
    <lineage>
        <taxon>Bacteria</taxon>
        <taxon>Pseudomonadati</taxon>
        <taxon>Acidobacteriota</taxon>
        <taxon>Terriglobia</taxon>
        <taxon>Terriglobales</taxon>
        <taxon>Acidobacteriaceae</taxon>
        <taxon>Granulicella</taxon>
    </lineage>
</organism>
<keyword evidence="3" id="KW-1185">Reference proteome</keyword>
<gene>
    <name evidence="2" type="ORF">GRAN_4312</name>
</gene>
<dbReference type="Pfam" id="PF06516">
    <property type="entry name" value="NUP"/>
    <property type="match status" value="1"/>
</dbReference>
<proteinExistence type="predicted"/>
<dbReference type="Proteomes" id="UP000289437">
    <property type="component" value="Unassembled WGS sequence"/>
</dbReference>
<dbReference type="PIRSF" id="PIRSF013171">
    <property type="entry name" value="Pur_nuclsid_perm"/>
    <property type="match status" value="1"/>
</dbReference>
<keyword evidence="1" id="KW-0732">Signal</keyword>
<feature type="signal peptide" evidence="1">
    <location>
        <begin position="1"/>
        <end position="23"/>
    </location>
</feature>
<sequence>MTRRPSAVLATLLLLLLAPFTLAQQKPWPIRAVIIATFEIGADTGDIPGEFQLWAEREHLDEVIEFPGGIHPLRTNADHTILGMVSGTTLVNSTASMMALGLDPRFDLTHAYILINGIAGVDPNDASIGSAAWARYVVGDVAREIDPREAPATWPYGIFPVEAHEPRPESIKRAQWFQGNSYPLNAKLAEWAYAKTKSLKLGDDPVVAKFREGFTGFPNAQKPPFVLLGDTFASDYYWHGKIMTEYANDWVSLYTEKKGNFVMTEMEDSGFMNAIGRLAPMHKVDPARVMVLRTGSNYSMPRPGHTAVESVTAPYIGSKLALESAWLCGSTVLRDILSHWDTTYAHVPGD</sequence>
<dbReference type="InterPro" id="IPR009486">
    <property type="entry name" value="Pur_nuclsid_perm"/>
</dbReference>
<reference evidence="2 3" key="1">
    <citation type="submission" date="2018-11" db="EMBL/GenBank/DDBJ databases">
        <authorList>
            <person name="Mardanov A.V."/>
            <person name="Ravin N.V."/>
            <person name="Dedysh S.N."/>
        </authorList>
    </citation>
    <scope>NUCLEOTIDE SEQUENCE [LARGE SCALE GENOMIC DNA]</scope>
    <source>
        <strain evidence="2 3">AF10</strain>
    </source>
</reference>